<keyword evidence="1" id="KW-0539">Nucleus</keyword>
<dbReference type="Gramene" id="Ma04_t26640.2">
    <property type="protein sequence ID" value="Ma04_p26640.2"/>
    <property type="gene ID" value="Ma04_g26640"/>
</dbReference>
<evidence type="ECO:0000313" key="4">
    <source>
        <dbReference type="EMBL" id="CAG1843474.1"/>
    </source>
</evidence>
<name>A0A804IU82_MUSAM</name>
<proteinExistence type="predicted"/>
<dbReference type="Gramene" id="Ma04_t26640.3">
    <property type="protein sequence ID" value="Ma04_p26640.3"/>
    <property type="gene ID" value="Ma04_g26640"/>
</dbReference>
<dbReference type="OrthoDB" id="1595674at2759"/>
<feature type="region of interest" description="Disordered" evidence="2">
    <location>
        <begin position="637"/>
        <end position="658"/>
    </location>
</feature>
<evidence type="ECO:0000259" key="3">
    <source>
        <dbReference type="PROSITE" id="PS51319"/>
    </source>
</evidence>
<organism evidence="5 6">
    <name type="scientific">Musa acuminata subsp. malaccensis</name>
    <name type="common">Wild banana</name>
    <name type="synonym">Musa malaccensis</name>
    <dbReference type="NCBI Taxonomy" id="214687"/>
    <lineage>
        <taxon>Eukaryota</taxon>
        <taxon>Viridiplantae</taxon>
        <taxon>Streptophyta</taxon>
        <taxon>Embryophyta</taxon>
        <taxon>Tracheophyta</taxon>
        <taxon>Spermatophyta</taxon>
        <taxon>Magnoliopsida</taxon>
        <taxon>Liliopsida</taxon>
        <taxon>Zingiberales</taxon>
        <taxon>Musaceae</taxon>
        <taxon>Musa</taxon>
    </lineage>
</organism>
<dbReference type="FunCoup" id="A0A804IU82">
    <property type="interactions" value="5"/>
</dbReference>
<accession>A0A804IU82</accession>
<reference evidence="5" key="2">
    <citation type="submission" date="2021-05" db="UniProtKB">
        <authorList>
            <consortium name="EnsemblPlants"/>
        </authorList>
    </citation>
    <scope>IDENTIFICATION</scope>
    <source>
        <strain evidence="5">subsp. malaccensis</strain>
    </source>
</reference>
<feature type="compositionally biased region" description="Basic and acidic residues" evidence="2">
    <location>
        <begin position="506"/>
        <end position="518"/>
    </location>
</feature>
<dbReference type="SUPFAM" id="SSF47676">
    <property type="entry name" value="Conserved domain common to transcription factors TFIIS, elongin A, CRSP70"/>
    <property type="match status" value="1"/>
</dbReference>
<evidence type="ECO:0000256" key="2">
    <source>
        <dbReference type="SAM" id="MobiDB-lite"/>
    </source>
</evidence>
<protein>
    <submittedName>
        <fullName evidence="4">(wild Malaysian banana) hypothetical protein</fullName>
    </submittedName>
</protein>
<feature type="domain" description="TFIIS N-terminal" evidence="3">
    <location>
        <begin position="73"/>
        <end position="153"/>
    </location>
</feature>
<dbReference type="EMBL" id="HG996469">
    <property type="protein sequence ID" value="CAG1843474.1"/>
    <property type="molecule type" value="Genomic_DNA"/>
</dbReference>
<evidence type="ECO:0000256" key="1">
    <source>
        <dbReference type="PROSITE-ProRule" id="PRU00649"/>
    </source>
</evidence>
<reference evidence="4" key="1">
    <citation type="submission" date="2021-03" db="EMBL/GenBank/DDBJ databases">
        <authorList>
            <consortium name="Genoscope - CEA"/>
            <person name="William W."/>
        </authorList>
    </citation>
    <scope>NUCLEOTIDE SEQUENCE</scope>
    <source>
        <strain evidence="4">Doubled-haploid Pahang</strain>
    </source>
</reference>
<dbReference type="InterPro" id="IPR035441">
    <property type="entry name" value="TFIIS/LEDGF_dom_sf"/>
</dbReference>
<dbReference type="PANTHER" id="PTHR47292">
    <property type="entry name" value="TRANSCRIPTION ELONGATION FACTOR (TFIIS) FAMILY PROTEIN-RELATED"/>
    <property type="match status" value="1"/>
</dbReference>
<dbReference type="Gene3D" id="1.20.930.10">
    <property type="entry name" value="Conserved domain common to transcription factors TFIIS, elongin A, CRSP70"/>
    <property type="match status" value="1"/>
</dbReference>
<dbReference type="PROSITE" id="PS51319">
    <property type="entry name" value="TFIIS_N"/>
    <property type="match status" value="1"/>
</dbReference>
<feature type="compositionally biased region" description="Polar residues" evidence="2">
    <location>
        <begin position="493"/>
        <end position="505"/>
    </location>
</feature>
<feature type="region of interest" description="Disordered" evidence="2">
    <location>
        <begin position="943"/>
        <end position="986"/>
    </location>
</feature>
<dbReference type="GO" id="GO:0005634">
    <property type="term" value="C:nucleus"/>
    <property type="evidence" value="ECO:0007669"/>
    <property type="project" value="UniProtKB-SubCell"/>
</dbReference>
<dbReference type="Proteomes" id="UP000012960">
    <property type="component" value="Unplaced"/>
</dbReference>
<evidence type="ECO:0000313" key="6">
    <source>
        <dbReference type="Proteomes" id="UP000012960"/>
    </source>
</evidence>
<feature type="region of interest" description="Disordered" evidence="2">
    <location>
        <begin position="489"/>
        <end position="566"/>
    </location>
</feature>
<feature type="compositionally biased region" description="Polar residues" evidence="2">
    <location>
        <begin position="951"/>
        <end position="960"/>
    </location>
</feature>
<dbReference type="EnsemblPlants" id="Ma04_t26640.2">
    <property type="protein sequence ID" value="Ma04_p26640.2"/>
    <property type="gene ID" value="Ma04_g26640"/>
</dbReference>
<keyword evidence="6" id="KW-1185">Reference proteome</keyword>
<dbReference type="AlphaFoldDB" id="A0A804IU82"/>
<dbReference type="PANTHER" id="PTHR47292:SF1">
    <property type="entry name" value="TRANSCRIPTION ELONGATION FACTOR (TFIIS) FAMILY PROTEIN"/>
    <property type="match status" value="1"/>
</dbReference>
<dbReference type="EnsemblPlants" id="Ma04_t26640.3">
    <property type="protein sequence ID" value="Ma04_p26640.3"/>
    <property type="gene ID" value="Ma04_g26640"/>
</dbReference>
<gene>
    <name evidence="4" type="ORF">GSMUA_132690.1</name>
</gene>
<dbReference type="InParanoid" id="A0A804IU82"/>
<dbReference type="OMA" id="ECLDVFV"/>
<evidence type="ECO:0000313" key="5">
    <source>
        <dbReference type="EnsemblPlants" id="Ma04_p26640.2"/>
    </source>
</evidence>
<feature type="compositionally biased region" description="Basic and acidic residues" evidence="2">
    <location>
        <begin position="529"/>
        <end position="543"/>
    </location>
</feature>
<sequence>MTLEDFFTLTEMRDGLSSLARVEELLSMIQMLNDCTTSNLGDAVRQWSTVAGVLAATDHKECLNQFLELNGLSFLNQWLQEALNLSVDVNGIVVEELICSLLTSFERLPIDHKRKSASGIGITIELLLDHKSIPIKEKARILYAKWELARNNDMSCHDQDQCRASESNHPGTCEDVKTNENCSNLVNSVVDVPPCSDISPLNSTENERLTTPNQVLSMSSKPINSNAEVAGVNSSGSSIISNSCPENLSITVESSVSVAVAVGNPSANTCSQSDQKGDADDQHDVAVLKDVPEVVKGMELDMREGKSCKSNQRETYSNSSSLAFSASLTPLMAATEPIIACKMDSDNDASFASKTMEHQPKAGDFDHRREQSLITAKDSNPAANLTSGFQDLSCTASIISNIGDPQLPCQREEALTGIVKDIDHVTKFKSCKGHFETSTDFFKVVGIKANKEISQKSELGLECLDDALEVARQVAIAVEREVVDYREPFCSSPEFNSGETTGSHSPESEEEKHDRAVTEEVDADSSSAGKDHSGTSSPEKESEITQNMSSDPEISEQDIESTKQQELVDKSIMIRCTFDLNADICSDKPECSIRPIQKMPINVTAPIAVVASSKGAPGLSVTPLHFGGEVGWKGSAATSAFRPASPRRTLEDERISSGSKQKSNFLQIDLNVTEMVDEVADIPASRRRVPASSSLPSGDSCVEVISRTEKKLNLDLNRLSDEDASMNPFSSWKLHFQHGEHSLSSASSSSYRQPSLRDFDLNDNPSLPDIGGSHNFDKSSTKASEYCVGPTPYDPVIKIMGSKIAAERKDNGNQVQHSFLPNGPNIEPTMVARPLLPCTNMPNLAYGYAGLPSAPTMTVPAAYYSPGSFSYMVDPRGATHLPHITGAGGLGGPSARPPFLLGASSVPSNMAGFGSSRTGFDLNGGMTSKEGGRFEQFFLQGHRGRTEDQTKTSAQPSSSGIALKRKEPDSGWEPSLYGFKHTMSRQ</sequence>
<comment type="subcellular location">
    <subcellularLocation>
        <location evidence="1">Nucleus</location>
    </subcellularLocation>
</comment>
<dbReference type="InterPro" id="IPR017923">
    <property type="entry name" value="TFIIS_N"/>
</dbReference>